<dbReference type="OrthoDB" id="5855668at2759"/>
<gene>
    <name evidence="2" type="ORF">P879_11414</name>
</gene>
<dbReference type="InterPro" id="IPR000008">
    <property type="entry name" value="C2_dom"/>
</dbReference>
<dbReference type="GO" id="GO:0071277">
    <property type="term" value="P:cellular response to calcium ion"/>
    <property type="evidence" value="ECO:0007669"/>
    <property type="project" value="TreeGrafter"/>
</dbReference>
<dbReference type="PANTHER" id="PTHR10857">
    <property type="entry name" value="COPINE"/>
    <property type="match status" value="1"/>
</dbReference>
<name>A0A8T0D6V9_9TREM</name>
<dbReference type="CDD" id="cd04048">
    <property type="entry name" value="C2A_Copine"/>
    <property type="match status" value="1"/>
</dbReference>
<evidence type="ECO:0000313" key="3">
    <source>
        <dbReference type="Proteomes" id="UP000699462"/>
    </source>
</evidence>
<dbReference type="PROSITE" id="PS50004">
    <property type="entry name" value="C2"/>
    <property type="match status" value="2"/>
</dbReference>
<dbReference type="Proteomes" id="UP000699462">
    <property type="component" value="Unassembled WGS sequence"/>
</dbReference>
<dbReference type="Pfam" id="PF00168">
    <property type="entry name" value="C2"/>
    <property type="match status" value="2"/>
</dbReference>
<dbReference type="Gene3D" id="2.60.40.150">
    <property type="entry name" value="C2 domain"/>
    <property type="match status" value="2"/>
</dbReference>
<organism evidence="2 3">
    <name type="scientific">Paragonimus westermani</name>
    <dbReference type="NCBI Taxonomy" id="34504"/>
    <lineage>
        <taxon>Eukaryota</taxon>
        <taxon>Metazoa</taxon>
        <taxon>Spiralia</taxon>
        <taxon>Lophotrochozoa</taxon>
        <taxon>Platyhelminthes</taxon>
        <taxon>Trematoda</taxon>
        <taxon>Digenea</taxon>
        <taxon>Plagiorchiida</taxon>
        <taxon>Troglotremata</taxon>
        <taxon>Troglotrematidae</taxon>
        <taxon>Paragonimus</taxon>
    </lineage>
</organism>
<dbReference type="AlphaFoldDB" id="A0A8T0D6V9"/>
<feature type="domain" description="C2" evidence="1">
    <location>
        <begin position="1"/>
        <end position="117"/>
    </location>
</feature>
<proteinExistence type="predicted"/>
<dbReference type="GO" id="GO:0005544">
    <property type="term" value="F:calcium-dependent phospholipid binding"/>
    <property type="evidence" value="ECO:0007669"/>
    <property type="project" value="InterPro"/>
</dbReference>
<comment type="caution">
    <text evidence="2">The sequence shown here is derived from an EMBL/GenBank/DDBJ whole genome shotgun (WGS) entry which is preliminary data.</text>
</comment>
<protein>
    <recommendedName>
        <fullName evidence="1">C2 domain-containing protein</fullName>
    </recommendedName>
</protein>
<dbReference type="FunFam" id="2.60.40.150:FF:000099">
    <property type="entry name" value="Copine 3"/>
    <property type="match status" value="1"/>
</dbReference>
<dbReference type="GO" id="GO:0005886">
    <property type="term" value="C:plasma membrane"/>
    <property type="evidence" value="ECO:0007669"/>
    <property type="project" value="TreeGrafter"/>
</dbReference>
<keyword evidence="3" id="KW-1185">Reference proteome</keyword>
<reference evidence="2 3" key="1">
    <citation type="submission" date="2019-07" db="EMBL/GenBank/DDBJ databases">
        <title>Annotation for the trematode Paragonimus westermani.</title>
        <authorList>
            <person name="Choi Y.-J."/>
        </authorList>
    </citation>
    <scope>NUCLEOTIDE SEQUENCE [LARGE SCALE GENOMIC DNA]</scope>
    <source>
        <strain evidence="2">180907_Pwestermani</strain>
    </source>
</reference>
<dbReference type="SUPFAM" id="SSF49562">
    <property type="entry name" value="C2 domain (Calcium/lipid-binding domain, CaLB)"/>
    <property type="match status" value="2"/>
</dbReference>
<feature type="domain" description="C2" evidence="1">
    <location>
        <begin position="124"/>
        <end position="248"/>
    </location>
</feature>
<evidence type="ECO:0000259" key="1">
    <source>
        <dbReference type="PROSITE" id="PS50004"/>
    </source>
</evidence>
<dbReference type="InterPro" id="IPR037768">
    <property type="entry name" value="C2B_Copine"/>
</dbReference>
<dbReference type="InterPro" id="IPR045052">
    <property type="entry name" value="Copine"/>
</dbReference>
<dbReference type="CDD" id="cd04047">
    <property type="entry name" value="C2B_Copine"/>
    <property type="match status" value="1"/>
</dbReference>
<dbReference type="InterPro" id="IPR035892">
    <property type="entry name" value="C2_domain_sf"/>
</dbReference>
<evidence type="ECO:0000313" key="2">
    <source>
        <dbReference type="EMBL" id="KAF8562468.1"/>
    </source>
</evidence>
<dbReference type="SMART" id="SM00239">
    <property type="entry name" value="C2"/>
    <property type="match status" value="2"/>
</dbReference>
<dbReference type="EMBL" id="JTDF01019880">
    <property type="protein sequence ID" value="KAF8562468.1"/>
    <property type="molecule type" value="Genomic_DNA"/>
</dbReference>
<sequence length="286" mass="32297">MEPELSTSTTIELSISCRGLCDMDLLSKSDPLVVVFEKSTDNTWKELGRTEVIQNTLNPDFAKMIMVEYHFEEQQRLNFAVYDVDCSSDNLKNQDFLGHCEATLGEIASSRKIVKPLKNGPSANCGTIMIVAEEVSSCKDELILDISGQSLDKKDLFGTSDPFLAFYRVNEDGSRTVVHRTEEIRNTLNPNWKQMVIPTRILVNGDHDRPLVVSCLDWNRSGRLVVFHLSSVLMFLFSKMTRLCTLVSRVCAQIRTKLCDVQVSCVCVFRHLTDVPPLPQNDLQSE</sequence>
<accession>A0A8T0D6V9</accession>
<dbReference type="PANTHER" id="PTHR10857:SF106">
    <property type="entry name" value="C2 DOMAIN-CONTAINING PROTEIN"/>
    <property type="match status" value="1"/>
</dbReference>